<evidence type="ECO:0000313" key="2">
    <source>
        <dbReference type="WBParaSite" id="ACAC_0000573201-mRNA-1"/>
    </source>
</evidence>
<evidence type="ECO:0000313" key="1">
    <source>
        <dbReference type="Proteomes" id="UP000035642"/>
    </source>
</evidence>
<dbReference type="AlphaFoldDB" id="A0A0K0D6N7"/>
<dbReference type="WBParaSite" id="ACAC_0000573201-mRNA-1">
    <property type="protein sequence ID" value="ACAC_0000573201-mRNA-1"/>
    <property type="gene ID" value="ACAC_0000573201"/>
</dbReference>
<name>A0A0K0D6N7_ANGCA</name>
<keyword evidence="1" id="KW-1185">Reference proteome</keyword>
<reference evidence="2" key="2">
    <citation type="submission" date="2017-02" db="UniProtKB">
        <authorList>
            <consortium name="WormBaseParasite"/>
        </authorList>
    </citation>
    <scope>IDENTIFICATION</scope>
</reference>
<reference evidence="1" key="1">
    <citation type="submission" date="2012-09" db="EMBL/GenBank/DDBJ databases">
        <authorList>
            <person name="Martin A.A."/>
        </authorList>
    </citation>
    <scope>NUCLEOTIDE SEQUENCE</scope>
</reference>
<proteinExistence type="predicted"/>
<accession>A0A0K0D6N7</accession>
<sequence length="95" mass="10547">MKQTDKADGVQISPVLYDNHSPCDSPTKHYKSIYYYDVISSHLIVIVMALSASCVESKASGICELNTSICIINMPAAFFRDFYKIVAMQTKAGYV</sequence>
<protein>
    <submittedName>
        <fullName evidence="2">Ovule protein</fullName>
    </submittedName>
</protein>
<dbReference type="Proteomes" id="UP000035642">
    <property type="component" value="Unassembled WGS sequence"/>
</dbReference>
<organism evidence="1 2">
    <name type="scientific">Angiostrongylus cantonensis</name>
    <name type="common">Rat lungworm</name>
    <dbReference type="NCBI Taxonomy" id="6313"/>
    <lineage>
        <taxon>Eukaryota</taxon>
        <taxon>Metazoa</taxon>
        <taxon>Ecdysozoa</taxon>
        <taxon>Nematoda</taxon>
        <taxon>Chromadorea</taxon>
        <taxon>Rhabditida</taxon>
        <taxon>Rhabditina</taxon>
        <taxon>Rhabditomorpha</taxon>
        <taxon>Strongyloidea</taxon>
        <taxon>Metastrongylidae</taxon>
        <taxon>Angiostrongylus</taxon>
    </lineage>
</organism>